<dbReference type="Proteomes" id="UP000039541">
    <property type="component" value="Unassembled WGS sequence"/>
</dbReference>
<accession>A0A655DUC6</accession>
<evidence type="ECO:0000313" key="3">
    <source>
        <dbReference type="Proteomes" id="UP000039541"/>
    </source>
</evidence>
<dbReference type="AlphaFoldDB" id="A0A655DUC6"/>
<name>A0A655DUC6_SALET</name>
<proteinExistence type="predicted"/>
<organism evidence="1 4">
    <name type="scientific">Salmonella enterica subsp. enterica serovar Bovismorbificans</name>
    <dbReference type="NCBI Taxonomy" id="58097"/>
    <lineage>
        <taxon>Bacteria</taxon>
        <taxon>Pseudomonadati</taxon>
        <taxon>Pseudomonadota</taxon>
        <taxon>Gammaproteobacteria</taxon>
        <taxon>Enterobacterales</taxon>
        <taxon>Enterobacteriaceae</taxon>
        <taxon>Salmonella</taxon>
    </lineage>
</organism>
<evidence type="ECO:0000313" key="1">
    <source>
        <dbReference type="EMBL" id="CNU86292.1"/>
    </source>
</evidence>
<dbReference type="EMBL" id="CQPC01000126">
    <property type="protein sequence ID" value="CNV28830.1"/>
    <property type="molecule type" value="Genomic_DNA"/>
</dbReference>
<evidence type="ECO:0000313" key="4">
    <source>
        <dbReference type="Proteomes" id="UP000041314"/>
    </source>
</evidence>
<dbReference type="EMBL" id="CQPA01000039">
    <property type="protein sequence ID" value="CNU86292.1"/>
    <property type="molecule type" value="Genomic_DNA"/>
</dbReference>
<gene>
    <name evidence="1" type="ORF">ERS008198_03749</name>
    <name evidence="2" type="ORF">ERS008202_04866</name>
</gene>
<protein>
    <submittedName>
        <fullName evidence="1">Uncharacterized protein</fullName>
    </submittedName>
</protein>
<sequence>MFRRQRVAQSRDIHYRTARGVNQQRTRLHQGNLFCAHHVFGGGVFRYVQTDHIAHIQQFRQVLHLSCITERQFIFNIIEIDMHPQRFRQNAQLRSDMAVTDNAKLFTARFERSRRQFIPYAAVRFGVRFRHAAQQQQ</sequence>
<dbReference type="Proteomes" id="UP000041314">
    <property type="component" value="Unassembled WGS sequence"/>
</dbReference>
<reference evidence="3 4" key="1">
    <citation type="submission" date="2015-03" db="EMBL/GenBank/DDBJ databases">
        <authorList>
            <consortium name="Pathogen Informatics"/>
        </authorList>
    </citation>
    <scope>NUCLEOTIDE SEQUENCE [LARGE SCALE GENOMIC DNA]</scope>
    <source>
        <strain evidence="2 3">3476</strain>
        <strain evidence="1 4">A1104</strain>
    </source>
</reference>
<evidence type="ECO:0000313" key="2">
    <source>
        <dbReference type="EMBL" id="CNV28830.1"/>
    </source>
</evidence>